<evidence type="ECO:0000313" key="3">
    <source>
        <dbReference type="Proteomes" id="UP000001866"/>
    </source>
</evidence>
<sequence>MRHHPVIDGSNAKKSPTRCVKRDAEAAVTNAKKTNPLL</sequence>
<feature type="region of interest" description="Disordered" evidence="1">
    <location>
        <begin position="1"/>
        <end position="38"/>
    </location>
</feature>
<dbReference type="KEGG" id="seh:SeHA_C1046"/>
<name>A0A6C6ZIA3_SALHS</name>
<dbReference type="EMBL" id="CP001120">
    <property type="protein sequence ID" value="ACF66371.1"/>
    <property type="molecule type" value="Genomic_DNA"/>
</dbReference>
<evidence type="ECO:0000313" key="2">
    <source>
        <dbReference type="EMBL" id="ACF66371.1"/>
    </source>
</evidence>
<proteinExistence type="predicted"/>
<accession>A0A6C6ZIA3</accession>
<evidence type="ECO:0000256" key="1">
    <source>
        <dbReference type="SAM" id="MobiDB-lite"/>
    </source>
</evidence>
<organism evidence="2 3">
    <name type="scientific">Salmonella heidelberg (strain SL476)</name>
    <dbReference type="NCBI Taxonomy" id="454169"/>
    <lineage>
        <taxon>Bacteria</taxon>
        <taxon>Pseudomonadati</taxon>
        <taxon>Pseudomonadota</taxon>
        <taxon>Gammaproteobacteria</taxon>
        <taxon>Enterobacterales</taxon>
        <taxon>Enterobacteriaceae</taxon>
        <taxon>Salmonella</taxon>
    </lineage>
</organism>
<dbReference type="Proteomes" id="UP000001866">
    <property type="component" value="Chromosome"/>
</dbReference>
<dbReference type="AlphaFoldDB" id="A0A6C6ZIA3"/>
<protein>
    <submittedName>
        <fullName evidence="2">Uncharacterized protein</fullName>
    </submittedName>
</protein>
<gene>
    <name evidence="2" type="ordered locus">SeHA_C1046</name>
</gene>
<reference evidence="2 3" key="1">
    <citation type="journal article" date="2011" name="J. Bacteriol.">
        <title>Comparative genomics of 28 Salmonella enterica isolates: evidence for CRISPR-mediated adaptive sublineage evolution.</title>
        <authorList>
            <person name="Fricke W.F."/>
            <person name="Mammel M.K."/>
            <person name="McDermott P.F."/>
            <person name="Tartera C."/>
            <person name="White D.G."/>
            <person name="Leclerc J.E."/>
            <person name="Ravel J."/>
            <person name="Cebula T.A."/>
        </authorList>
    </citation>
    <scope>NUCLEOTIDE SEQUENCE [LARGE SCALE GENOMIC DNA]</scope>
    <source>
        <strain evidence="2 3">SL476</strain>
    </source>
</reference>